<name>A0A450V6Y7_9GAMM</name>
<dbReference type="EMBL" id="CAADFH010000118">
    <property type="protein sequence ID" value="VFK00529.1"/>
    <property type="molecule type" value="Genomic_DNA"/>
</dbReference>
<sequence>MHIAILLETMTTTDKLQVIEEIWTDLVRLGKGEACATPSPLPRGGQFPPFTDVPVSGIGRLCPEFPLRGVDCFDLRRLRIKIP</sequence>
<protein>
    <submittedName>
        <fullName evidence="1">Uncharacterized protein</fullName>
    </submittedName>
</protein>
<proteinExistence type="predicted"/>
<evidence type="ECO:0000313" key="1">
    <source>
        <dbReference type="EMBL" id="VFK00529.1"/>
    </source>
</evidence>
<reference evidence="1" key="1">
    <citation type="submission" date="2019-02" db="EMBL/GenBank/DDBJ databases">
        <authorList>
            <person name="Gruber-Vodicka R. H."/>
            <person name="Seah K. B. B."/>
        </authorList>
    </citation>
    <scope>NUCLEOTIDE SEQUENCE</scope>
    <source>
        <strain evidence="1">BECK_M6</strain>
    </source>
</reference>
<dbReference type="AlphaFoldDB" id="A0A450V6Y7"/>
<gene>
    <name evidence="1" type="ORF">BECKLFY1418A_GA0070994_111814</name>
</gene>
<accession>A0A450V6Y7</accession>
<organism evidence="1">
    <name type="scientific">Candidatus Kentrum sp. LFY</name>
    <dbReference type="NCBI Taxonomy" id="2126342"/>
    <lineage>
        <taxon>Bacteria</taxon>
        <taxon>Pseudomonadati</taxon>
        <taxon>Pseudomonadota</taxon>
        <taxon>Gammaproteobacteria</taxon>
        <taxon>Candidatus Kentrum</taxon>
    </lineage>
</organism>